<evidence type="ECO:0000256" key="3">
    <source>
        <dbReference type="ARBA" id="ARBA00011629"/>
    </source>
</evidence>
<feature type="region of interest" description="Disordered" evidence="12">
    <location>
        <begin position="106"/>
        <end position="135"/>
    </location>
</feature>
<dbReference type="Pfam" id="PF25326">
    <property type="entry name" value="ARM_SRB8"/>
    <property type="match status" value="1"/>
</dbReference>
<accession>A0A8H7AN86</accession>
<evidence type="ECO:0000256" key="1">
    <source>
        <dbReference type="ARBA" id="ARBA00004123"/>
    </source>
</evidence>
<dbReference type="EMBL" id="JAACFV010000013">
    <property type="protein sequence ID" value="KAF7512340.1"/>
    <property type="molecule type" value="Genomic_DNA"/>
</dbReference>
<keyword evidence="8" id="KW-0804">Transcription</keyword>
<keyword evidence="6" id="KW-0805">Transcription regulation</keyword>
<comment type="similarity">
    <text evidence="2">Belongs to the Mediator complex subunit 12 family.</text>
</comment>
<reference evidence="14" key="1">
    <citation type="submission" date="2020-02" db="EMBL/GenBank/DDBJ databases">
        <authorList>
            <person name="Palmer J.M."/>
        </authorList>
    </citation>
    <scope>NUCLEOTIDE SEQUENCE</scope>
    <source>
        <strain evidence="14">EPUS1.4</strain>
        <tissue evidence="14">Thallus</tissue>
    </source>
</reference>
<keyword evidence="9" id="KW-0539">Nucleus</keyword>
<feature type="compositionally biased region" description="Basic and acidic residues" evidence="12">
    <location>
        <begin position="37"/>
        <end position="52"/>
    </location>
</feature>
<evidence type="ECO:0000256" key="2">
    <source>
        <dbReference type="ARBA" id="ARBA00010289"/>
    </source>
</evidence>
<dbReference type="Pfam" id="PF09497">
    <property type="entry name" value="Med12"/>
    <property type="match status" value="1"/>
</dbReference>
<dbReference type="GO" id="GO:0003712">
    <property type="term" value="F:transcription coregulator activity"/>
    <property type="evidence" value="ECO:0007669"/>
    <property type="project" value="InterPro"/>
</dbReference>
<dbReference type="PANTHER" id="PTHR46567">
    <property type="entry name" value="MEDIATOR OF RNA POLYMERASE II TRANSCRIPTION SUBUNIT 12"/>
    <property type="match status" value="1"/>
</dbReference>
<sequence>MTTISQAGTHRPPTFSTSATPHRPLKRQASITAIGKIDGETLRHPAEEDSVSKRQKRDTPFSTANTSNSPSHEINIGKPTADRLARARDTKRLPLELIDGFFDGSEGIQDAHAQSPVGGRSSPPSLPQRPWKHKSVARKVNEGGLKNTGVRKRDDIQVQSVPYKTEPPRDAPTFMADNRADFAPWLGNHPEDVLNEQTVKHGFVDRTPVSQNETNTARQSLYGLFRHRSGLQTLSALFASVVEKREAYSKMSPGSAFKPPPRVTLTEAKRRAWLSDLANPAVPLRKLSRTIPQGIRGQALLDQCMANNVPIGRALWLAKCVGANEIRTLKRKGTSGAFAAGAEIKWLRDWTTNIEQFLESSMEHSGQPDWRPRINYSLSLVIRLYSECLLDRDHYLDWVVKSLSSANPACLPVWLMMVNLHKPDLVKHRKRGRSLAEHLLERLSSVAGHSQSPLTPLVGKLKHILRWMIQSNMECFVMPRTWSKYRDALESCFNSDVVPDKIFLKQLLHRNERLSVASGPRTSVPRTPRQIVLHILDTASSPFDIRKITQDCQTACQDADVLIKTVLEWCSSRFRTGQYRVYLAVQLIRICREEADVNSAVTDFLALQHTQVFCDVRCLSLLVSELVRSKVFPLGRYLQWLTASGTLRCDSFQTDSSDLFSRTNEDSMKAEGSLSFRPAQVLTMVPLSSLKPSVRNLRNILLAQVGFSAGCEAHLLDLCKRHMAMQLPRILGSEVDPILDTSVCDFAELSRSTKVELALFLKHQTELFTTSKISSGTKDSGQSPPALLITDAEFRLIRRLCENLDDLSVLADIIALCTSSGDEMLLASITDTVSYHLDAFSALGAFEGLHSRLFRAYMCMRTNSELPRHFIVSLISLGSLVSSNIVSLPLLQQDLARGDRSLAVAACSPVSDGMAESLQQAGPSFIEEFETVLSTGNRMEEQTMTQLFNVLARRLEKGHYQIQAENDEVLCALYARLRVYRLAQFEVLIATWLRKILNTANSRVKQLLPVLISTNCISFEACVDILIEAMDDDEDPTTEVFPVRSHLIGFLAMIVAAENGLDSVSYKLKLENARHINTSPHRALKLRARAGFDNSLKGAQPWDNLLIKLVLSDGKLDALSATGFDGALESVLNGLLRLSRDVSVFDFSELTKNTNDLSMPFCRLRLQLWAAASSSLSSLASGQEAVVETLFDLAKSESDSSWIYYTKAIGVEVASKLRGKAEEAFFALPIFPLSGRTPSTALPRAACIDQAGKYLRIVSSTAYSIPPGGVQGIISILVERFGAVLRGLIGEKTAANSDNINPVTTQPVASSEESALRRFGHMISYLTLLIRMTSIHRTGFVSSRLEHLSLPAASPKQNQQDLVKILVLLVNIALHPSLDAEPCVAGHMLDVAAAIVDDASEEVRTLCARILKDKMRDQRAEYLFGSTNTTKGIPSLQRNSQAGWTTDGLYMVKDGKRVGEYRTRNWEMLEGGAEASISLSLFGTKREV</sequence>
<evidence type="ECO:0000256" key="12">
    <source>
        <dbReference type="SAM" id="MobiDB-lite"/>
    </source>
</evidence>
<evidence type="ECO:0000256" key="11">
    <source>
        <dbReference type="ARBA" id="ARBA00032010"/>
    </source>
</evidence>
<evidence type="ECO:0000256" key="9">
    <source>
        <dbReference type="ARBA" id="ARBA00023242"/>
    </source>
</evidence>
<evidence type="ECO:0000256" key="10">
    <source>
        <dbReference type="ARBA" id="ARBA00025661"/>
    </source>
</evidence>
<evidence type="ECO:0000256" key="8">
    <source>
        <dbReference type="ARBA" id="ARBA00023163"/>
    </source>
</evidence>
<evidence type="ECO:0000256" key="7">
    <source>
        <dbReference type="ARBA" id="ARBA00023159"/>
    </source>
</evidence>
<evidence type="ECO:0000313" key="14">
    <source>
        <dbReference type="EMBL" id="KAF7512340.1"/>
    </source>
</evidence>
<feature type="domain" description="Mediator complex subunit Med12" evidence="13">
    <location>
        <begin position="256"/>
        <end position="319"/>
    </location>
</feature>
<dbReference type="SMART" id="SM01281">
    <property type="entry name" value="Med12"/>
    <property type="match status" value="1"/>
</dbReference>
<dbReference type="PANTHER" id="PTHR46567:SF1">
    <property type="entry name" value="MEDIATOR OF RNA POLYMERASE II TRANSCRIPTION SUBUNIT 12"/>
    <property type="match status" value="1"/>
</dbReference>
<comment type="subunit">
    <text evidence="3">Component of the SRB8-11 complex, which itself associates with the Mediator complex.</text>
</comment>
<evidence type="ECO:0000313" key="15">
    <source>
        <dbReference type="Proteomes" id="UP000606974"/>
    </source>
</evidence>
<keyword evidence="15" id="KW-1185">Reference proteome</keyword>
<comment type="caution">
    <text evidence="14">The sequence shown here is derived from an EMBL/GenBank/DDBJ whole genome shotgun (WGS) entry which is preliminary data.</text>
</comment>
<feature type="compositionally biased region" description="Polar residues" evidence="12">
    <location>
        <begin position="60"/>
        <end position="72"/>
    </location>
</feature>
<dbReference type="InterPro" id="IPR057344">
    <property type="entry name" value="ARM_SRB8"/>
</dbReference>
<evidence type="ECO:0000259" key="13">
    <source>
        <dbReference type="SMART" id="SM01281"/>
    </source>
</evidence>
<feature type="region of interest" description="Disordered" evidence="12">
    <location>
        <begin position="1"/>
        <end position="81"/>
    </location>
</feature>
<organism evidence="14 15">
    <name type="scientific">Endocarpon pusillum</name>
    <dbReference type="NCBI Taxonomy" id="364733"/>
    <lineage>
        <taxon>Eukaryota</taxon>
        <taxon>Fungi</taxon>
        <taxon>Dikarya</taxon>
        <taxon>Ascomycota</taxon>
        <taxon>Pezizomycotina</taxon>
        <taxon>Eurotiomycetes</taxon>
        <taxon>Chaetothyriomycetidae</taxon>
        <taxon>Verrucariales</taxon>
        <taxon>Verrucariaceae</taxon>
        <taxon>Endocarpon</taxon>
    </lineage>
</organism>
<dbReference type="InterPro" id="IPR019035">
    <property type="entry name" value="Mediator_Med12"/>
</dbReference>
<dbReference type="Proteomes" id="UP000606974">
    <property type="component" value="Unassembled WGS sequence"/>
</dbReference>
<dbReference type="OrthoDB" id="20828at2759"/>
<name>A0A8H7AN86_9EURO</name>
<evidence type="ECO:0000256" key="5">
    <source>
        <dbReference type="ARBA" id="ARBA00022491"/>
    </source>
</evidence>
<gene>
    <name evidence="14" type="ORF">GJ744_001908</name>
</gene>
<comment type="subcellular location">
    <subcellularLocation>
        <location evidence="1">Nucleus</location>
    </subcellularLocation>
</comment>
<dbReference type="GO" id="GO:0006357">
    <property type="term" value="P:regulation of transcription by RNA polymerase II"/>
    <property type="evidence" value="ECO:0007669"/>
    <property type="project" value="InterPro"/>
</dbReference>
<keyword evidence="5" id="KW-0678">Repressor</keyword>
<proteinExistence type="inferred from homology"/>
<evidence type="ECO:0000256" key="4">
    <source>
        <dbReference type="ARBA" id="ARBA00019622"/>
    </source>
</evidence>
<dbReference type="GO" id="GO:0016592">
    <property type="term" value="C:mediator complex"/>
    <property type="evidence" value="ECO:0007669"/>
    <property type="project" value="InterPro"/>
</dbReference>
<comment type="function">
    <text evidence="10">Component of the SRB8-11 complex. The SRB8-11 complex is a regulatory module of the Mediator complex which is itself involved in regulation of basal and activated RNA polymerase II-dependent transcription. The SRB8-11 complex may be involved in the transcriptional repression of a subset of genes regulated by Mediator. It may inhibit the association of the Mediator complex with RNA polymerase II to form the holoenzyme complex.</text>
</comment>
<keyword evidence="7" id="KW-0010">Activator</keyword>
<evidence type="ECO:0000256" key="6">
    <source>
        <dbReference type="ARBA" id="ARBA00023015"/>
    </source>
</evidence>
<protein>
    <recommendedName>
        <fullName evidence="4">Mediator of RNA polymerase II transcription subunit 12</fullName>
    </recommendedName>
    <alternativeName>
        <fullName evidence="11">Mediator complex subunit 12</fullName>
    </alternativeName>
</protein>
<feature type="compositionally biased region" description="Polar residues" evidence="12">
    <location>
        <begin position="1"/>
        <end position="20"/>
    </location>
</feature>